<evidence type="ECO:0000256" key="2">
    <source>
        <dbReference type="ARBA" id="ARBA00006037"/>
    </source>
</evidence>
<dbReference type="AlphaFoldDB" id="A0A0W0DUH0"/>
<dbReference type="SMR" id="A0A0W0DUH0"/>
<dbReference type="VEuPathDB" id="FungiDB:GWK60_F07711"/>
<accession>A0A0W0DUH0</accession>
<dbReference type="Gene3D" id="3.90.1140.10">
    <property type="entry name" value="Cyclic phosphodiesterase"/>
    <property type="match status" value="1"/>
</dbReference>
<name>A0A0W0DUH0_CANGB</name>
<dbReference type="InterPro" id="IPR009097">
    <property type="entry name" value="Cyclic_Pdiesterase"/>
</dbReference>
<dbReference type="GO" id="GO:0004113">
    <property type="term" value="F:2',3'-cyclic-nucleotide 3'-phosphodiesterase activity"/>
    <property type="evidence" value="ECO:0007669"/>
    <property type="project" value="UniProtKB-EC"/>
</dbReference>
<evidence type="ECO:0000256" key="1">
    <source>
        <dbReference type="ARBA" id="ARBA00003831"/>
    </source>
</evidence>
<comment type="function">
    <text evidence="1">Involved in the metabolism of ADP-ribose 1',2'-cyclic phosphate which is produced as a consequence of tRNA splicing.</text>
</comment>
<comment type="similarity">
    <text evidence="2">Belongs to the 2H phosphoesterase superfamily. CPD1 family.</text>
</comment>
<dbReference type="VEuPathDB" id="FungiDB:CAGL0F08173g"/>
<evidence type="ECO:0000313" key="5">
    <source>
        <dbReference type="EMBL" id="KTB00018.1"/>
    </source>
</evidence>
<evidence type="ECO:0000256" key="4">
    <source>
        <dbReference type="ARBA" id="ARBA00014478"/>
    </source>
</evidence>
<dbReference type="Proteomes" id="UP000054886">
    <property type="component" value="Unassembled WGS sequence"/>
</dbReference>
<dbReference type="EMBL" id="LLZZ01000141">
    <property type="protein sequence ID" value="KTB00018.1"/>
    <property type="molecule type" value="Genomic_DNA"/>
</dbReference>
<comment type="caution">
    <text evidence="5">The sequence shown here is derived from an EMBL/GenBank/DDBJ whole genome shotgun (WGS) entry which is preliminary data.</text>
</comment>
<evidence type="ECO:0000256" key="3">
    <source>
        <dbReference type="ARBA" id="ARBA00012317"/>
    </source>
</evidence>
<dbReference type="InterPro" id="IPR012386">
    <property type="entry name" value="Cyclic-nucl_3Pdiesterase"/>
</dbReference>
<dbReference type="PhylomeDB" id="A0A0W0DUH0"/>
<dbReference type="VEuPathDB" id="FungiDB:GW608_F07711"/>
<reference evidence="5 6" key="1">
    <citation type="submission" date="2015-10" db="EMBL/GenBank/DDBJ databases">
        <title>Draft genomes sequences of Candida glabrata isolates 1A, 1B, 2A, 2B, 3A and 3B.</title>
        <authorList>
            <person name="Haavelsrud O.E."/>
            <person name="Gaustad P."/>
        </authorList>
    </citation>
    <scope>NUCLEOTIDE SEQUENCE [LARGE SCALE GENOMIC DNA]</scope>
    <source>
        <strain evidence="5">910700640</strain>
    </source>
</reference>
<dbReference type="VEuPathDB" id="FungiDB:B1J91_F08173g"/>
<protein>
    <recommendedName>
        <fullName evidence="4">2',3'-cyclic-nucleotide 3'-phosphodiesterase</fullName>
        <ecNumber evidence="3">3.1.4.37</ecNumber>
    </recommendedName>
</protein>
<dbReference type="PANTHER" id="PTHR28141">
    <property type="entry name" value="2',3'-CYCLIC-NUCLEOTIDE 3'-PHOSPHODIESTERASE"/>
    <property type="match status" value="1"/>
</dbReference>
<dbReference type="GO" id="GO:0009187">
    <property type="term" value="P:cyclic nucleotide metabolic process"/>
    <property type="evidence" value="ECO:0007669"/>
    <property type="project" value="EnsemblFungi"/>
</dbReference>
<dbReference type="OrthoDB" id="514292at2759"/>
<evidence type="ECO:0000313" key="6">
    <source>
        <dbReference type="Proteomes" id="UP000054886"/>
    </source>
</evidence>
<dbReference type="SUPFAM" id="SSF55144">
    <property type="entry name" value="LigT-like"/>
    <property type="match status" value="1"/>
</dbReference>
<dbReference type="PANTHER" id="PTHR28141:SF1">
    <property type="entry name" value="2',3'-CYCLIC-NUCLEOTIDE 3'-PHOSPHODIESTERASE"/>
    <property type="match status" value="1"/>
</dbReference>
<sequence>MSIALWYCPAPGTLDYEVLKTLINSLQLLVPGSPSFEPHLTVVTHLQVQNRGDVSKVLQSCSSCLKTIPKGHSLIKYSNWSINKQYFKKIVLECEKDKYLLSLAQLMRELYVEIEDQKRRAEHWVIEEFQPHVSLMYNDSQITKATEMVVRQRIHDAMQLFSNNPSSKSWRTFKVVSCEGPVEEWQVLGSVTL</sequence>
<dbReference type="EC" id="3.1.4.37" evidence="3"/>
<gene>
    <name evidence="5" type="ORF">AO440_001444</name>
</gene>
<dbReference type="VEuPathDB" id="FungiDB:GVI51_F07733"/>
<proteinExistence type="inferred from homology"/>
<organism evidence="5 6">
    <name type="scientific">Candida glabrata</name>
    <name type="common">Yeast</name>
    <name type="synonym">Torulopsis glabrata</name>
    <dbReference type="NCBI Taxonomy" id="5478"/>
    <lineage>
        <taxon>Eukaryota</taxon>
        <taxon>Fungi</taxon>
        <taxon>Dikarya</taxon>
        <taxon>Ascomycota</taxon>
        <taxon>Saccharomycotina</taxon>
        <taxon>Saccharomycetes</taxon>
        <taxon>Saccharomycetales</taxon>
        <taxon>Saccharomycetaceae</taxon>
        <taxon>Nakaseomyces</taxon>
    </lineage>
</organism>
<dbReference type="OMA" id="FEPHITI"/>
<dbReference type="Pfam" id="PF07823">
    <property type="entry name" value="CPDase"/>
    <property type="match status" value="1"/>
</dbReference>